<dbReference type="AlphaFoldDB" id="A0A9X3ZHE5"/>
<evidence type="ECO:0000256" key="8">
    <source>
        <dbReference type="SAM" id="Phobius"/>
    </source>
</evidence>
<feature type="transmembrane region" description="Helical" evidence="8">
    <location>
        <begin position="445"/>
        <end position="464"/>
    </location>
</feature>
<feature type="transmembrane region" description="Helical" evidence="8">
    <location>
        <begin position="155"/>
        <end position="177"/>
    </location>
</feature>
<evidence type="ECO:0000256" key="6">
    <source>
        <dbReference type="ARBA" id="ARBA00023136"/>
    </source>
</evidence>
<keyword evidence="5 8" id="KW-1133">Transmembrane helix</keyword>
<feature type="transmembrane region" description="Helical" evidence="8">
    <location>
        <begin position="183"/>
        <end position="206"/>
    </location>
</feature>
<feature type="transmembrane region" description="Helical" evidence="8">
    <location>
        <begin position="29"/>
        <end position="47"/>
    </location>
</feature>
<feature type="transmembrane region" description="Helical" evidence="8">
    <location>
        <begin position="471"/>
        <end position="495"/>
    </location>
</feature>
<dbReference type="GO" id="GO:0006813">
    <property type="term" value="P:potassium ion transport"/>
    <property type="evidence" value="ECO:0007669"/>
    <property type="project" value="InterPro"/>
</dbReference>
<dbReference type="InterPro" id="IPR006037">
    <property type="entry name" value="RCK_C"/>
</dbReference>
<evidence type="ECO:0000256" key="7">
    <source>
        <dbReference type="SAM" id="MobiDB-lite"/>
    </source>
</evidence>
<feature type="domain" description="RCK C-terminal" evidence="9">
    <location>
        <begin position="319"/>
        <end position="404"/>
    </location>
</feature>
<dbReference type="SUPFAM" id="SSF116726">
    <property type="entry name" value="TrkA C-terminal domain-like"/>
    <property type="match status" value="2"/>
</dbReference>
<keyword evidence="11" id="KW-1185">Reference proteome</keyword>
<comment type="subcellular location">
    <subcellularLocation>
        <location evidence="1">Membrane</location>
        <topology evidence="1">Multi-pass membrane protein</topology>
    </subcellularLocation>
</comment>
<gene>
    <name evidence="10" type="ORF">OQ273_10765</name>
</gene>
<protein>
    <submittedName>
        <fullName evidence="10">SLC13 family permease</fullName>
    </submittedName>
</protein>
<feature type="transmembrane region" description="Helical" evidence="8">
    <location>
        <begin position="67"/>
        <end position="85"/>
    </location>
</feature>
<feature type="transmembrane region" description="Helical" evidence="8">
    <location>
        <begin position="507"/>
        <end position="539"/>
    </location>
</feature>
<evidence type="ECO:0000256" key="2">
    <source>
        <dbReference type="ARBA" id="ARBA00022448"/>
    </source>
</evidence>
<evidence type="ECO:0000256" key="4">
    <source>
        <dbReference type="ARBA" id="ARBA00022737"/>
    </source>
</evidence>
<dbReference type="InterPro" id="IPR051679">
    <property type="entry name" value="DASS-Related_Transporters"/>
</dbReference>
<keyword evidence="6 8" id="KW-0472">Membrane</keyword>
<dbReference type="InterPro" id="IPR036721">
    <property type="entry name" value="RCK_C_sf"/>
</dbReference>
<accession>A0A9X3ZHE5</accession>
<reference evidence="10" key="1">
    <citation type="submission" date="2022-11" db="EMBL/GenBank/DDBJ databases">
        <title>Draft genome sequence of Hoeflea poritis E7-10 and Hoeflea prorocentri PM5-8, separated from scleractinian coral Porites lutea and marine dinoflagellate.</title>
        <authorList>
            <person name="Zhang G."/>
            <person name="Wei Q."/>
            <person name="Cai L."/>
        </authorList>
    </citation>
    <scope>NUCLEOTIDE SEQUENCE</scope>
    <source>
        <strain evidence="10">PM5-8</strain>
    </source>
</reference>
<keyword evidence="4" id="KW-0677">Repeat</keyword>
<dbReference type="InterPro" id="IPR004680">
    <property type="entry name" value="Cit_transptr-like_dom"/>
</dbReference>
<dbReference type="Proteomes" id="UP001151234">
    <property type="component" value="Unassembled WGS sequence"/>
</dbReference>
<dbReference type="GO" id="GO:0008324">
    <property type="term" value="F:monoatomic cation transmembrane transporter activity"/>
    <property type="evidence" value="ECO:0007669"/>
    <property type="project" value="InterPro"/>
</dbReference>
<dbReference type="Pfam" id="PF02080">
    <property type="entry name" value="TrkA_C"/>
    <property type="match status" value="1"/>
</dbReference>
<dbReference type="Pfam" id="PF03600">
    <property type="entry name" value="CitMHS"/>
    <property type="match status" value="1"/>
</dbReference>
<feature type="transmembrane region" description="Helical" evidence="8">
    <location>
        <begin position="127"/>
        <end position="143"/>
    </location>
</feature>
<dbReference type="PANTHER" id="PTHR43652:SF2">
    <property type="entry name" value="BASIC AMINO ACID ANTIPORTER YFCC-RELATED"/>
    <property type="match status" value="1"/>
</dbReference>
<organism evidence="10 11">
    <name type="scientific">Hoeflea prorocentri</name>
    <dbReference type="NCBI Taxonomy" id="1922333"/>
    <lineage>
        <taxon>Bacteria</taxon>
        <taxon>Pseudomonadati</taxon>
        <taxon>Pseudomonadota</taxon>
        <taxon>Alphaproteobacteria</taxon>
        <taxon>Hyphomicrobiales</taxon>
        <taxon>Rhizobiaceae</taxon>
        <taxon>Hoeflea</taxon>
    </lineage>
</organism>
<evidence type="ECO:0000259" key="9">
    <source>
        <dbReference type="PROSITE" id="PS51202"/>
    </source>
</evidence>
<feature type="transmembrane region" description="Helical" evidence="8">
    <location>
        <begin position="6"/>
        <end position="22"/>
    </location>
</feature>
<proteinExistence type="predicted"/>
<sequence length="612" mass="64544">MQDFHLLATFAIIGATIVAYASERLSMEAVSLASLSALLLLFGFFPYTSGEGVELTPSRLLAGFSDPALATVIALLIVGQGLFATDAIDGPARSIGRLGGPSGRRAIFLVIITAGVLSAFLNNTPVVVIFIPILTVIAAQRSYPGSRVFMPLSFMCILGGMTTLLGSSTNLIAAGVAEDNGVIISFFDLTGMGSMLAVVGGLYVLFLMPSMMRERSSEISRTHSSHGAQFIGEIPVTAGHPFIGLQSKAGMFPGLVDLTPRLMHRRHVPILPPFEGITISAGDTLVVTGTRRAFSKALALGSAVAEPDDGQDGSELRDDGVESQRPGPDYHLVEAVVAPGSRFAGRTIQLSGIRARHGVSVFGVQRKSRMARMPLSEIRLEPGDTILLGGNYEQIIQLRGDHDLLLLEHSAEPVPQSRKAVFAFSIFIAIILLSAFEILPIVVSAITGAVLMLALGCLTIYQAARAFDRQVFLLVGSSIGLATALQATGGASLIADTTVAALMGAPVPVVLSVLFIVMAVVTNILSNNATAVLFMPIALGVADRLGASQEAFVAAVIFAANASFATPIGYQTNLLVMGPGHYGFRDYLRAGAPLVLIIWLTFSFLAPWYYGL</sequence>
<evidence type="ECO:0000313" key="11">
    <source>
        <dbReference type="Proteomes" id="UP001151234"/>
    </source>
</evidence>
<evidence type="ECO:0000256" key="3">
    <source>
        <dbReference type="ARBA" id="ARBA00022692"/>
    </source>
</evidence>
<comment type="caution">
    <text evidence="10">The sequence shown here is derived from an EMBL/GenBank/DDBJ whole genome shotgun (WGS) entry which is preliminary data.</text>
</comment>
<evidence type="ECO:0000256" key="5">
    <source>
        <dbReference type="ARBA" id="ARBA00022989"/>
    </source>
</evidence>
<dbReference type="PROSITE" id="PS51202">
    <property type="entry name" value="RCK_C"/>
    <property type="match status" value="1"/>
</dbReference>
<feature type="region of interest" description="Disordered" evidence="7">
    <location>
        <begin position="304"/>
        <end position="326"/>
    </location>
</feature>
<dbReference type="GO" id="GO:0005886">
    <property type="term" value="C:plasma membrane"/>
    <property type="evidence" value="ECO:0007669"/>
    <property type="project" value="TreeGrafter"/>
</dbReference>
<evidence type="ECO:0000256" key="1">
    <source>
        <dbReference type="ARBA" id="ARBA00004141"/>
    </source>
</evidence>
<evidence type="ECO:0000313" key="10">
    <source>
        <dbReference type="EMBL" id="MDA5399054.1"/>
    </source>
</evidence>
<name>A0A9X3ZHE5_9HYPH</name>
<feature type="transmembrane region" description="Helical" evidence="8">
    <location>
        <begin position="551"/>
        <end position="570"/>
    </location>
</feature>
<keyword evidence="2" id="KW-0813">Transport</keyword>
<dbReference type="PANTHER" id="PTHR43652">
    <property type="entry name" value="BASIC AMINO ACID ANTIPORTER YFCC-RELATED"/>
    <property type="match status" value="1"/>
</dbReference>
<dbReference type="Gene3D" id="3.30.70.1450">
    <property type="entry name" value="Regulator of K+ conductance, C-terminal domain"/>
    <property type="match status" value="1"/>
</dbReference>
<dbReference type="EMBL" id="JAPJZI010000001">
    <property type="protein sequence ID" value="MDA5399054.1"/>
    <property type="molecule type" value="Genomic_DNA"/>
</dbReference>
<keyword evidence="3 8" id="KW-0812">Transmembrane</keyword>
<feature type="transmembrane region" description="Helical" evidence="8">
    <location>
        <begin position="590"/>
        <end position="610"/>
    </location>
</feature>
<dbReference type="RefSeq" id="WP_267990504.1">
    <property type="nucleotide sequence ID" value="NZ_JAPJZI010000001.1"/>
</dbReference>